<dbReference type="PANTHER" id="PTHR10000">
    <property type="entry name" value="PHOSPHOSERINE PHOSPHATASE"/>
    <property type="match status" value="1"/>
</dbReference>
<gene>
    <name evidence="1" type="ORF">BN13_810036</name>
</gene>
<dbReference type="GO" id="GO:0016791">
    <property type="term" value="F:phosphatase activity"/>
    <property type="evidence" value="ECO:0007669"/>
    <property type="project" value="TreeGrafter"/>
</dbReference>
<dbReference type="SUPFAM" id="SSF56784">
    <property type="entry name" value="HAD-like"/>
    <property type="match status" value="1"/>
</dbReference>
<dbReference type="Gene3D" id="3.40.50.1000">
    <property type="entry name" value="HAD superfamily/HAD-like"/>
    <property type="match status" value="2"/>
</dbReference>
<dbReference type="InterPro" id="IPR036412">
    <property type="entry name" value="HAD-like_sf"/>
</dbReference>
<keyword evidence="2" id="KW-1185">Reference proteome</keyword>
<organism evidence="1 2">
    <name type="scientific">Nostocoides jenkinsii Ben 74</name>
    <dbReference type="NCBI Taxonomy" id="1193518"/>
    <lineage>
        <taxon>Bacteria</taxon>
        <taxon>Bacillati</taxon>
        <taxon>Actinomycetota</taxon>
        <taxon>Actinomycetes</taxon>
        <taxon>Micrococcales</taxon>
        <taxon>Intrasporangiaceae</taxon>
        <taxon>Nostocoides</taxon>
    </lineage>
</organism>
<name>A0A077MFC2_9MICO</name>
<accession>A0A077MFC2</accession>
<dbReference type="Gene3D" id="3.30.1240.10">
    <property type="match status" value="1"/>
</dbReference>
<keyword evidence="1" id="KW-0378">Hydrolase</keyword>
<dbReference type="STRING" id="1193518.BN13_810036"/>
<evidence type="ECO:0000313" key="1">
    <source>
        <dbReference type="EMBL" id="CCI54770.1"/>
    </source>
</evidence>
<dbReference type="Proteomes" id="UP000035720">
    <property type="component" value="Unassembled WGS sequence"/>
</dbReference>
<dbReference type="AlphaFoldDB" id="A0A077MFC2"/>
<dbReference type="GO" id="GO:0005829">
    <property type="term" value="C:cytosol"/>
    <property type="evidence" value="ECO:0007669"/>
    <property type="project" value="TreeGrafter"/>
</dbReference>
<dbReference type="GO" id="GO:0000287">
    <property type="term" value="F:magnesium ion binding"/>
    <property type="evidence" value="ECO:0007669"/>
    <property type="project" value="TreeGrafter"/>
</dbReference>
<proteinExistence type="predicted"/>
<dbReference type="PANTHER" id="PTHR10000:SF8">
    <property type="entry name" value="HAD SUPERFAMILY HYDROLASE-LIKE, TYPE 3"/>
    <property type="match status" value="1"/>
</dbReference>
<dbReference type="PROSITE" id="PS01229">
    <property type="entry name" value="COF_2"/>
    <property type="match status" value="1"/>
</dbReference>
<comment type="caution">
    <text evidence="1">The sequence shown here is derived from an EMBL/GenBank/DDBJ whole genome shotgun (WGS) entry which is preliminary data.</text>
</comment>
<sequence>MRDAHLVALDIDGTTITHEGELRERVRLAVRRVADAGHHVVIATGRSVLGTLPILTELGLDQGYAVCSNGAVTIALDPAHPSGYEVLEAVTFDPGPALELLRGAWPDAVVAVEDLGVGFKVSAPFPDPLEGVVTVVPWEELLADPVTRVTFRSPTGTSEDFTKLAERIGLHGVNYAVGFSAWLDINPEGVSKGSALELVRRRLEVQPMHTLAVGDQRNDVEMLRWAARGVAMGNAPEEVKEVADEVTEDVYADGLALVLDSLPGRRGREVAAP</sequence>
<reference evidence="1 2" key="1">
    <citation type="journal article" date="2013" name="ISME J.">
        <title>A metabolic model for members of the genus Tetrasphaera involved in enhanced biological phosphorus removal.</title>
        <authorList>
            <person name="Kristiansen R."/>
            <person name="Nguyen H.T.T."/>
            <person name="Saunders A.M."/>
            <person name="Nielsen J.L."/>
            <person name="Wimmer R."/>
            <person name="Le V.Q."/>
            <person name="McIlroy S.J."/>
            <person name="Petrovski S."/>
            <person name="Seviour R.J."/>
            <person name="Calteau A."/>
            <person name="Nielsen K.L."/>
            <person name="Nielsen P.H."/>
        </authorList>
    </citation>
    <scope>NUCLEOTIDE SEQUENCE [LARGE SCALE GENOMIC DNA]</scope>
    <source>
        <strain evidence="1 2">Ben 74</strain>
    </source>
</reference>
<dbReference type="OrthoDB" id="3180855at2"/>
<dbReference type="InterPro" id="IPR023214">
    <property type="entry name" value="HAD_sf"/>
</dbReference>
<dbReference type="RefSeq" id="WP_048547400.1">
    <property type="nucleotide sequence ID" value="NZ_HF571038.1"/>
</dbReference>
<evidence type="ECO:0000313" key="2">
    <source>
        <dbReference type="Proteomes" id="UP000035720"/>
    </source>
</evidence>
<dbReference type="Pfam" id="PF08282">
    <property type="entry name" value="Hydrolase_3"/>
    <property type="match status" value="2"/>
</dbReference>
<protein>
    <submittedName>
        <fullName evidence="1">Putative hydrolase (Putative fructose 1,6-bisphosphatase)</fullName>
        <ecNumber evidence="1">3.1.3.-</ecNumber>
    </submittedName>
</protein>
<dbReference type="EMBL" id="CAJC01000196">
    <property type="protein sequence ID" value="CCI54770.1"/>
    <property type="molecule type" value="Genomic_DNA"/>
</dbReference>
<dbReference type="EC" id="3.1.3.-" evidence="1"/>